<name>A0A0K1L6R6_9VIRU</name>
<dbReference type="GeneID" id="25479077"/>
<dbReference type="KEGG" id="vg:25479077"/>
<proteinExistence type="predicted"/>
<keyword evidence="2" id="KW-1185">Reference proteome</keyword>
<reference evidence="1 2" key="1">
    <citation type="journal article" date="2015" name="PLoS Pathog.">
        <title>A Novel Virus Causes Scale Drop Disease in Lates calcarifer.</title>
        <authorList>
            <person name="de Groof A."/>
            <person name="Guelen L."/>
            <person name="Deijs M."/>
            <person name="van der Wal Y."/>
            <person name="Miyata M."/>
            <person name="Ng K.S."/>
            <person name="van Grinsven L."/>
            <person name="Simmelink B."/>
            <person name="Biermann Y."/>
            <person name="Grisez L."/>
            <person name="van Lent J."/>
            <person name="de Ronde A."/>
            <person name="Chang S.F."/>
            <person name="Schrier C."/>
            <person name="van der Hoek L."/>
        </authorList>
    </citation>
    <scope>NUCLEOTIDE SEQUENCE [LARGE SCALE GENOMIC DNA]</scope>
    <source>
        <strain evidence="1">C4575</strain>
    </source>
</reference>
<dbReference type="Proteomes" id="UP000201485">
    <property type="component" value="Segment"/>
</dbReference>
<dbReference type="EMBL" id="KR139659">
    <property type="protein sequence ID" value="AKU37443.1"/>
    <property type="molecule type" value="Genomic_DNA"/>
</dbReference>
<accession>A0A0K1L6R6</accession>
<dbReference type="OrthoDB" id="32549at10239"/>
<organism evidence="1 2">
    <name type="scientific">Scale drop disease virus</name>
    <dbReference type="NCBI Taxonomy" id="1697349"/>
    <lineage>
        <taxon>Viruses</taxon>
        <taxon>Varidnaviria</taxon>
        <taxon>Bamfordvirae</taxon>
        <taxon>Nucleocytoviricota</taxon>
        <taxon>Megaviricetes</taxon>
        <taxon>Pimascovirales</taxon>
        <taxon>Pimascovirales incertae sedis</taxon>
        <taxon>Iridoviridae</taxon>
        <taxon>Alphairidovirinae</taxon>
        <taxon>Megalocytivirus</taxon>
        <taxon>Megalocytivirus lates1</taxon>
    </lineage>
</organism>
<evidence type="ECO:0000313" key="2">
    <source>
        <dbReference type="Proteomes" id="UP000201485"/>
    </source>
</evidence>
<gene>
    <name evidence="1" type="ORF">SDDV_028</name>
</gene>
<sequence length="605" mass="70201">MLFFKRSIRTSLLPLTVKFLDRHNSLILTTGIFFSASSMVLNNLLEKMEVDLNNSTSFPWMLLSVTGEPAITDGAVVRTVFEQTCNSMFYTNKFQTEFIRQTGAQDKFELCKTVRRNEDDHYLREQLYNCAKSKLIQHEHLLKNITVDSPDEGQREALQTAVEHAKKHFSMKRSRTFMNDREARIYYSKALALFARDELALPLHKVPHVTKSMIDRILADEPYPDTLIDIVPEEVKRNPAEVGRYLFMNHAHNRATVKLDKFKAYLLESMLHYVARKENIPSTHVQPALNILNNERIREGKDICEDLYVLWVQNKLPKDYILDESFSYHLLDPVEYLSKIDQIKFVVNPRLFNGRNRNTSSTSHTLSVNDDPDNMFYYEEISWTNIMDPALYMVCKRMDPGITVDVYMQIKQSYDGSFGKTYNTIFDANYHDKFSRNMHEFLSRKYALNPSLYILLKSALSTGKILLTCKSNNKHYNDIVVDVATHISKDLNINKALHTNNNVNELLDLSDFTTNILTNAWLTHMCTYLLDSDKTHHGFSIKSASRNPTEHEQSLFRTVGCKQRMSVSWARILSMWTHPDLLSVRTVQDFVTYLCNKYIAANLLV</sequence>
<dbReference type="RefSeq" id="YP_009163789.1">
    <property type="nucleotide sequence ID" value="NC_027778.1"/>
</dbReference>
<protein>
    <submittedName>
        <fullName evidence="1">ORF_028R</fullName>
    </submittedName>
</protein>
<evidence type="ECO:0000313" key="1">
    <source>
        <dbReference type="EMBL" id="AKU37443.1"/>
    </source>
</evidence>